<keyword evidence="8" id="KW-1185">Reference proteome</keyword>
<protein>
    <recommendedName>
        <fullName evidence="9">DUF92 domain-containing protein</fullName>
    </recommendedName>
</protein>
<accession>A0A2N0VJQ0</accession>
<feature type="transmembrane region" description="Helical" evidence="6">
    <location>
        <begin position="7"/>
        <end position="24"/>
    </location>
</feature>
<comment type="similarity">
    <text evidence="2">Belongs to the TMEM19 family.</text>
</comment>
<feature type="transmembrane region" description="Helical" evidence="6">
    <location>
        <begin position="89"/>
        <end position="106"/>
    </location>
</feature>
<name>A0A2N0VJQ0_9BACT</name>
<dbReference type="InterPro" id="IPR002794">
    <property type="entry name" value="DUF92_TMEM19"/>
</dbReference>
<evidence type="ECO:0000313" key="8">
    <source>
        <dbReference type="Proteomes" id="UP000233398"/>
    </source>
</evidence>
<reference evidence="7 8" key="1">
    <citation type="submission" date="2017-11" db="EMBL/GenBank/DDBJ databases">
        <title>Rhodohalobacter 15182 sp. nov., isolated from a salt lake.</title>
        <authorList>
            <person name="Han S."/>
        </authorList>
    </citation>
    <scope>NUCLEOTIDE SEQUENCE [LARGE SCALE GENOMIC DNA]</scope>
    <source>
        <strain evidence="7 8">15182</strain>
    </source>
</reference>
<dbReference type="GO" id="GO:0016020">
    <property type="term" value="C:membrane"/>
    <property type="evidence" value="ECO:0007669"/>
    <property type="project" value="UniProtKB-SubCell"/>
</dbReference>
<evidence type="ECO:0000256" key="3">
    <source>
        <dbReference type="ARBA" id="ARBA00022692"/>
    </source>
</evidence>
<dbReference type="Pfam" id="PF01940">
    <property type="entry name" value="DUF92"/>
    <property type="match status" value="1"/>
</dbReference>
<dbReference type="PANTHER" id="PTHR13353">
    <property type="entry name" value="TRANSMEMBRANE PROTEIN 19"/>
    <property type="match status" value="1"/>
</dbReference>
<keyword evidence="4 6" id="KW-1133">Transmembrane helix</keyword>
<feature type="transmembrane region" description="Helical" evidence="6">
    <location>
        <begin position="233"/>
        <end position="254"/>
    </location>
</feature>
<feature type="transmembrane region" description="Helical" evidence="6">
    <location>
        <begin position="30"/>
        <end position="54"/>
    </location>
</feature>
<feature type="transmembrane region" description="Helical" evidence="6">
    <location>
        <begin position="158"/>
        <end position="180"/>
    </location>
</feature>
<feature type="transmembrane region" description="Helical" evidence="6">
    <location>
        <begin position="112"/>
        <end position="130"/>
    </location>
</feature>
<dbReference type="RefSeq" id="WP_133120164.1">
    <property type="nucleotide sequence ID" value="NZ_PISP01000001.1"/>
</dbReference>
<evidence type="ECO:0000256" key="6">
    <source>
        <dbReference type="SAM" id="Phobius"/>
    </source>
</evidence>
<evidence type="ECO:0000313" key="7">
    <source>
        <dbReference type="EMBL" id="PKD44378.1"/>
    </source>
</evidence>
<feature type="transmembrane region" description="Helical" evidence="6">
    <location>
        <begin position="186"/>
        <end position="212"/>
    </location>
</feature>
<dbReference type="EMBL" id="PISP01000001">
    <property type="protein sequence ID" value="PKD44378.1"/>
    <property type="molecule type" value="Genomic_DNA"/>
</dbReference>
<dbReference type="Proteomes" id="UP000233398">
    <property type="component" value="Unassembled WGS sequence"/>
</dbReference>
<comment type="subcellular location">
    <subcellularLocation>
        <location evidence="1">Membrane</location>
        <topology evidence="1">Multi-pass membrane protein</topology>
    </subcellularLocation>
</comment>
<dbReference type="PANTHER" id="PTHR13353:SF5">
    <property type="entry name" value="TRANSMEMBRANE PROTEIN 19"/>
    <property type="match status" value="1"/>
</dbReference>
<evidence type="ECO:0008006" key="9">
    <source>
        <dbReference type="Google" id="ProtNLM"/>
    </source>
</evidence>
<evidence type="ECO:0000256" key="1">
    <source>
        <dbReference type="ARBA" id="ARBA00004141"/>
    </source>
</evidence>
<comment type="caution">
    <text evidence="7">The sequence shown here is derived from an EMBL/GenBank/DDBJ whole genome shotgun (WGS) entry which is preliminary data.</text>
</comment>
<evidence type="ECO:0000256" key="2">
    <source>
        <dbReference type="ARBA" id="ARBA00009012"/>
    </source>
</evidence>
<evidence type="ECO:0000256" key="4">
    <source>
        <dbReference type="ARBA" id="ARBA00022989"/>
    </source>
</evidence>
<dbReference type="AlphaFoldDB" id="A0A2N0VJQ0"/>
<evidence type="ECO:0000256" key="5">
    <source>
        <dbReference type="ARBA" id="ARBA00023136"/>
    </source>
</evidence>
<proteinExistence type="inferred from homology"/>
<dbReference type="OrthoDB" id="1524445at2"/>
<keyword evidence="5 6" id="KW-0472">Membrane</keyword>
<organism evidence="7 8">
    <name type="scientific">Rhodohalobacter barkolensis</name>
    <dbReference type="NCBI Taxonomy" id="2053187"/>
    <lineage>
        <taxon>Bacteria</taxon>
        <taxon>Pseudomonadati</taxon>
        <taxon>Balneolota</taxon>
        <taxon>Balneolia</taxon>
        <taxon>Balneolales</taxon>
        <taxon>Balneolaceae</taxon>
        <taxon>Rhodohalobacter</taxon>
    </lineage>
</organism>
<sequence>MILAGMGLSILVAYIAFFLNWITLDATKAAVVLGTVTFGFGGIWLALALIFFFISSSLVTQRKRQNGVDAGSVPLRSEDPYHNSRRDGYQVWANGFWVAVFCLLWFQFKQDYLLLSAYGVIAAATADTWATELGSKKPGRTRLITNFRKVNPGTDGGISLRGTLAAMIGSSAIASILLIQPDSNSLHIFIAIAAAGFLGSVADSYLGAYLQTKNVHRFRPDRLIERDAMFKNCFVNWLATGIGGMLTLITIKIITL</sequence>
<keyword evidence="3 6" id="KW-0812">Transmembrane</keyword>
<gene>
    <name evidence="7" type="ORF">CWD77_02605</name>
</gene>